<evidence type="ECO:0000313" key="4">
    <source>
        <dbReference type="Proteomes" id="UP000509658"/>
    </source>
</evidence>
<dbReference type="EMBL" id="CP054491">
    <property type="protein sequence ID" value="QKQ25094.1"/>
    <property type="molecule type" value="Genomic_DNA"/>
</dbReference>
<dbReference type="RefSeq" id="WP_135622088.1">
    <property type="nucleotide sequence ID" value="NZ_CP054491.1"/>
</dbReference>
<dbReference type="GO" id="GO:0005737">
    <property type="term" value="C:cytoplasm"/>
    <property type="evidence" value="ECO:0007669"/>
    <property type="project" value="TreeGrafter"/>
</dbReference>
<evidence type="ECO:0000313" key="3">
    <source>
        <dbReference type="EMBL" id="QKQ25094.1"/>
    </source>
</evidence>
<sequence length="378" mass="42778">MLKNERALWPMGDVMTSNIGYDLSMNFDLIIVGQGLAGSLLAWRLLQRGVSVLVVDNGHRNASSRAAAGLINPVTGMRLVKTRGVEQLLPAALDCYAELEQQFGVKLYHAKPMLRLFASEREVEAWQKRYADPDYASWLGERLTSAELPAGIKGPLGGYIQPQSGYLDTNLLMCTLRHWLQQQGAWLESEIDYAEIEPHTDGVCWRDVSAQRLVFCEGYRVMDNPWFGWLPLQPAKGEILTLKPDRQPFELMVNAGKWLIPLHDGNWRLGASYDREHFDEETSEEERERLLASLNELLIDPHELELISHRAGVRSGTRDKMPLMGVHPEQSPLFSFNGFGSKGSLLIPWHGERMADYLLEGRPLPDTVDIARYQTLCH</sequence>
<keyword evidence="4" id="KW-1185">Reference proteome</keyword>
<dbReference type="PANTHER" id="PTHR13847:SF289">
    <property type="entry name" value="GLYCINE OXIDASE"/>
    <property type="match status" value="1"/>
</dbReference>
<feature type="domain" description="FAD dependent oxidoreductase" evidence="2">
    <location>
        <begin position="28"/>
        <end position="356"/>
    </location>
</feature>
<dbReference type="SUPFAM" id="SSF51905">
    <property type="entry name" value="FAD/NAD(P)-binding domain"/>
    <property type="match status" value="1"/>
</dbReference>
<dbReference type="AlphaFoldDB" id="A0A6N0HRZ5"/>
<dbReference type="SUPFAM" id="SSF54373">
    <property type="entry name" value="FAD-linked reductases, C-terminal domain"/>
    <property type="match status" value="1"/>
</dbReference>
<keyword evidence="1" id="KW-0560">Oxidoreductase</keyword>
<name>A0A6N0HRZ5_9GAMM</name>
<evidence type="ECO:0000259" key="2">
    <source>
        <dbReference type="Pfam" id="PF01266"/>
    </source>
</evidence>
<dbReference type="Gene3D" id="3.30.9.10">
    <property type="entry name" value="D-Amino Acid Oxidase, subunit A, domain 2"/>
    <property type="match status" value="1"/>
</dbReference>
<gene>
    <name evidence="3" type="ORF">HUE57_01430</name>
</gene>
<dbReference type="InterPro" id="IPR006076">
    <property type="entry name" value="FAD-dep_OxRdtase"/>
</dbReference>
<reference evidence="3 4" key="1">
    <citation type="submission" date="2020-05" db="EMBL/GenBank/DDBJ databases">
        <title>Horizontal transmission and recombination maintain forever young bacterial symbiont genomes.</title>
        <authorList>
            <person name="Russell S.L."/>
            <person name="Pepper-Tunick E."/>
            <person name="Svedberg J."/>
            <person name="Byrne A."/>
            <person name="Ruelas Castillo J."/>
            <person name="Vollmers C."/>
            <person name="Beinart R.A."/>
            <person name="Corbett-Detig R."/>
        </authorList>
    </citation>
    <scope>NUCLEOTIDE SEQUENCE [LARGE SCALE GENOMIC DNA]</scope>
    <source>
        <strain evidence="3">Santa_Monica_outfall</strain>
    </source>
</reference>
<dbReference type="PANTHER" id="PTHR13847">
    <property type="entry name" value="SARCOSINE DEHYDROGENASE-RELATED"/>
    <property type="match status" value="1"/>
</dbReference>
<dbReference type="Pfam" id="PF01266">
    <property type="entry name" value="DAO"/>
    <property type="match status" value="1"/>
</dbReference>
<dbReference type="GO" id="GO:0016491">
    <property type="term" value="F:oxidoreductase activity"/>
    <property type="evidence" value="ECO:0007669"/>
    <property type="project" value="UniProtKB-KW"/>
</dbReference>
<protein>
    <submittedName>
        <fullName evidence="3">FAD-dependent oxidoreductase</fullName>
    </submittedName>
</protein>
<proteinExistence type="predicted"/>
<dbReference type="Proteomes" id="UP000509658">
    <property type="component" value="Chromosome"/>
</dbReference>
<accession>A0A6N0HRZ5</accession>
<evidence type="ECO:0000256" key="1">
    <source>
        <dbReference type="ARBA" id="ARBA00023002"/>
    </source>
</evidence>
<dbReference type="InterPro" id="IPR036188">
    <property type="entry name" value="FAD/NAD-bd_sf"/>
</dbReference>
<dbReference type="KEGG" id="rev:HUE57_01430"/>
<dbReference type="Gene3D" id="3.50.50.60">
    <property type="entry name" value="FAD/NAD(P)-binding domain"/>
    <property type="match status" value="1"/>
</dbReference>
<organism evidence="3 4">
    <name type="scientific">Candidatus Reidiella endopervernicosa</name>
    <dbReference type="NCBI Taxonomy" id="2738883"/>
    <lineage>
        <taxon>Bacteria</taxon>
        <taxon>Pseudomonadati</taxon>
        <taxon>Pseudomonadota</taxon>
        <taxon>Gammaproteobacteria</taxon>
        <taxon>Candidatus Reidiella</taxon>
    </lineage>
</organism>